<feature type="compositionally biased region" description="Polar residues" evidence="2">
    <location>
        <begin position="581"/>
        <end position="594"/>
    </location>
</feature>
<feature type="domain" description="Xylanolytic transcriptional activator regulatory" evidence="3">
    <location>
        <begin position="246"/>
        <end position="324"/>
    </location>
</feature>
<dbReference type="GO" id="GO:0003677">
    <property type="term" value="F:DNA binding"/>
    <property type="evidence" value="ECO:0007669"/>
    <property type="project" value="InterPro"/>
</dbReference>
<sequence>MVDSLQKASSAVHSERTPTSSTRTGAAHSTNHNQPSDAASQQNCTSSTAVQDDDEGDNVAAYMDAMNDRPIEQEQAAVPLYLGEPHLLSFVMDVCNSGHQSHYLVPRAAARTLPSDDLTFLRVKGCFSLPSPKVCESLLKHYFHYVHPLLPIVDANRVLTQYHHEGDAPCVNLLLLWSMFFAAANFASPELVQEAKYASRKAMKRDLYQRAKLLYDSDYETDKIVVIQAALLLSYWFIDSEDRTGTYHWIGIAISLCHTIGLHQDTQRPSLKTATLPNAQHALWRSIWWSCLCRETWISFGMGRPMRIMMENCNVPMPTLEDVMLLYGNDTTPGRESLMPQEVPSLALCWLKMLNTTVALYNIHRTHYGPNRAKSSTADIARDQDMLLNCAQMPSASGTSQGIHQPLRLVQQQLELIEHFISIALYRLYIHKAPSDLSPEQYELWRPTIMEKVYASASAASTVLVTLGQASLIDRCQSIIITAIIPVMQIHLYGSVFSDGLRQKFSIYQLDMCMAVLAELGKTFWAADMTYNIFSEAKRKIKSKFDRQPPVPRPSNITSPGSNHCISTLTPTPAQPVTAMGNPSSHGQTSSSMDLSEPDLSALLGGELFLSADRCLFPDTIFEPGGEWDFDSNTFMSPSGFMNFENTNEVAFMSHET</sequence>
<dbReference type="GO" id="GO:0008270">
    <property type="term" value="F:zinc ion binding"/>
    <property type="evidence" value="ECO:0007669"/>
    <property type="project" value="InterPro"/>
</dbReference>
<proteinExistence type="predicted"/>
<evidence type="ECO:0000259" key="3">
    <source>
        <dbReference type="SMART" id="SM00906"/>
    </source>
</evidence>
<dbReference type="InterPro" id="IPR007219">
    <property type="entry name" value="XnlR_reg_dom"/>
</dbReference>
<organism evidence="4 5">
    <name type="scientific">Fonsecaea monophora</name>
    <dbReference type="NCBI Taxonomy" id="254056"/>
    <lineage>
        <taxon>Eukaryota</taxon>
        <taxon>Fungi</taxon>
        <taxon>Dikarya</taxon>
        <taxon>Ascomycota</taxon>
        <taxon>Pezizomycotina</taxon>
        <taxon>Eurotiomycetes</taxon>
        <taxon>Chaetothyriomycetidae</taxon>
        <taxon>Chaetothyriales</taxon>
        <taxon>Herpotrichiellaceae</taxon>
        <taxon>Fonsecaea</taxon>
    </lineage>
</organism>
<evidence type="ECO:0000313" key="4">
    <source>
        <dbReference type="EMBL" id="OAG45278.1"/>
    </source>
</evidence>
<evidence type="ECO:0000256" key="1">
    <source>
        <dbReference type="ARBA" id="ARBA00023242"/>
    </source>
</evidence>
<dbReference type="EMBL" id="LVKK01000002">
    <property type="protein sequence ID" value="OAG45278.1"/>
    <property type="molecule type" value="Genomic_DNA"/>
</dbReference>
<dbReference type="PANTHER" id="PTHR47425">
    <property type="entry name" value="FARB-RELATED"/>
    <property type="match status" value="1"/>
</dbReference>
<dbReference type="RefSeq" id="XP_022517230.1">
    <property type="nucleotide sequence ID" value="XM_022650616.1"/>
</dbReference>
<keyword evidence="5" id="KW-1185">Reference proteome</keyword>
<dbReference type="GO" id="GO:0006351">
    <property type="term" value="P:DNA-templated transcription"/>
    <property type="evidence" value="ECO:0007669"/>
    <property type="project" value="InterPro"/>
</dbReference>
<feature type="compositionally biased region" description="Polar residues" evidence="2">
    <location>
        <begin position="1"/>
        <end position="50"/>
    </location>
</feature>
<reference evidence="4 5" key="1">
    <citation type="submission" date="2016-03" db="EMBL/GenBank/DDBJ databases">
        <title>Draft genome sequence of the Fonsecaea monophora CBS 269.37.</title>
        <authorList>
            <person name="Bombassaro A."/>
            <person name="Vinicius W.A."/>
            <person name="De Hoog S."/>
            <person name="Sun J."/>
            <person name="Souza E.M."/>
            <person name="Raittz R.T."/>
            <person name="Costa F."/>
            <person name="Leao A.C."/>
            <person name="Tadra-Sfeir M.Z."/>
            <person name="Baura V."/>
            <person name="Balsanelli E."/>
            <person name="Pedrosa F.O."/>
            <person name="Moreno L.F."/>
            <person name="Steffens M.B."/>
            <person name="Xi L."/>
            <person name="Bocca A.L."/>
            <person name="Felipe M.S."/>
            <person name="Teixeira M."/>
            <person name="Telles Filho F.Q."/>
            <person name="Azevedo C.M."/>
            <person name="Gomes R."/>
            <person name="Vicente V.A."/>
        </authorList>
    </citation>
    <scope>NUCLEOTIDE SEQUENCE [LARGE SCALE GENOMIC DNA]</scope>
    <source>
        <strain evidence="4 5">CBS 269.37</strain>
    </source>
</reference>
<dbReference type="Pfam" id="PF04082">
    <property type="entry name" value="Fungal_trans"/>
    <property type="match status" value="1"/>
</dbReference>
<evidence type="ECO:0000256" key="2">
    <source>
        <dbReference type="SAM" id="MobiDB-lite"/>
    </source>
</evidence>
<evidence type="ECO:0000313" key="5">
    <source>
        <dbReference type="Proteomes" id="UP000077002"/>
    </source>
</evidence>
<dbReference type="SMART" id="SM00906">
    <property type="entry name" value="Fungal_trans"/>
    <property type="match status" value="1"/>
</dbReference>
<feature type="region of interest" description="Disordered" evidence="2">
    <location>
        <begin position="544"/>
        <end position="563"/>
    </location>
</feature>
<accession>A0A177FM13</accession>
<feature type="region of interest" description="Disordered" evidence="2">
    <location>
        <begin position="570"/>
        <end position="596"/>
    </location>
</feature>
<dbReference type="PANTHER" id="PTHR47425:SF3">
    <property type="entry name" value="ZN(II)2CYS6 TRANSCRIPTION FACTOR (EUROFUNG)"/>
    <property type="match status" value="1"/>
</dbReference>
<name>A0A177FM13_9EURO</name>
<comment type="caution">
    <text evidence="4">The sequence shown here is derived from an EMBL/GenBank/DDBJ whole genome shotgun (WGS) entry which is preliminary data.</text>
</comment>
<feature type="region of interest" description="Disordered" evidence="2">
    <location>
        <begin position="1"/>
        <end position="55"/>
    </location>
</feature>
<dbReference type="CDD" id="cd12148">
    <property type="entry name" value="fungal_TF_MHR"/>
    <property type="match status" value="1"/>
</dbReference>
<dbReference type="Proteomes" id="UP000077002">
    <property type="component" value="Unassembled WGS sequence"/>
</dbReference>
<dbReference type="AlphaFoldDB" id="A0A177FM13"/>
<dbReference type="InterPro" id="IPR052761">
    <property type="entry name" value="Fungal_Detox/Toxin_TFs"/>
</dbReference>
<gene>
    <name evidence="4" type="ORF">AYO21_00626</name>
</gene>
<protein>
    <recommendedName>
        <fullName evidence="3">Xylanolytic transcriptional activator regulatory domain-containing protein</fullName>
    </recommendedName>
</protein>
<keyword evidence="1" id="KW-0539">Nucleus</keyword>
<dbReference type="OrthoDB" id="4136943at2759"/>
<dbReference type="GeneID" id="34595808"/>